<dbReference type="InterPro" id="IPR011992">
    <property type="entry name" value="EF-hand-dom_pair"/>
</dbReference>
<feature type="compositionally biased region" description="Low complexity" evidence="3">
    <location>
        <begin position="1080"/>
        <end position="1114"/>
    </location>
</feature>
<evidence type="ECO:0000256" key="3">
    <source>
        <dbReference type="SAM" id="MobiDB-lite"/>
    </source>
</evidence>
<feature type="region of interest" description="Disordered" evidence="3">
    <location>
        <begin position="261"/>
        <end position="284"/>
    </location>
</feature>
<proteinExistence type="predicted"/>
<dbReference type="InterPro" id="IPR000195">
    <property type="entry name" value="Rab-GAP-TBC_dom"/>
</dbReference>
<reference evidence="6" key="1">
    <citation type="submission" date="2021-06" db="EMBL/GenBank/DDBJ databases">
        <authorList>
            <person name="Kallberg Y."/>
            <person name="Tangrot J."/>
            <person name="Rosling A."/>
        </authorList>
    </citation>
    <scope>NUCLEOTIDE SEQUENCE</scope>
    <source>
        <strain evidence="6">MT106</strain>
    </source>
</reference>
<feature type="non-terminal residue" evidence="6">
    <location>
        <position position="1146"/>
    </location>
</feature>
<keyword evidence="7" id="KW-1185">Reference proteome</keyword>
<keyword evidence="1" id="KW-0343">GTPase activation</keyword>
<evidence type="ECO:0000256" key="1">
    <source>
        <dbReference type="ARBA" id="ARBA00022468"/>
    </source>
</evidence>
<dbReference type="GO" id="GO:0031267">
    <property type="term" value="F:small GTPase binding"/>
    <property type="evidence" value="ECO:0007669"/>
    <property type="project" value="TreeGrafter"/>
</dbReference>
<feature type="region of interest" description="Disordered" evidence="3">
    <location>
        <begin position="964"/>
        <end position="991"/>
    </location>
</feature>
<dbReference type="InterPro" id="IPR035969">
    <property type="entry name" value="Rab-GAP_TBC_sf"/>
</dbReference>
<dbReference type="InterPro" id="IPR011993">
    <property type="entry name" value="PH-like_dom_sf"/>
</dbReference>
<protein>
    <submittedName>
        <fullName evidence="6">6608_t:CDS:1</fullName>
    </submittedName>
</protein>
<dbReference type="SMART" id="SM00164">
    <property type="entry name" value="TBC"/>
    <property type="match status" value="1"/>
</dbReference>
<evidence type="ECO:0000259" key="4">
    <source>
        <dbReference type="PROSITE" id="PS50086"/>
    </source>
</evidence>
<dbReference type="PROSITE" id="PS50222">
    <property type="entry name" value="EF_HAND_2"/>
    <property type="match status" value="1"/>
</dbReference>
<feature type="domain" description="EF-hand" evidence="5">
    <location>
        <begin position="902"/>
        <end position="937"/>
    </location>
</feature>
<name>A0A9N9BWK0_9GLOM</name>
<dbReference type="InterPro" id="IPR002048">
    <property type="entry name" value="EF_hand_dom"/>
</dbReference>
<dbReference type="InterPro" id="IPR050302">
    <property type="entry name" value="Rab_GAP_TBC_domain"/>
</dbReference>
<dbReference type="InterPro" id="IPR004182">
    <property type="entry name" value="GRAM"/>
</dbReference>
<dbReference type="GO" id="GO:0005096">
    <property type="term" value="F:GTPase activator activity"/>
    <property type="evidence" value="ECO:0007669"/>
    <property type="project" value="UniProtKB-KW"/>
</dbReference>
<dbReference type="PROSITE" id="PS50086">
    <property type="entry name" value="TBC_RABGAP"/>
    <property type="match status" value="1"/>
</dbReference>
<feature type="region of interest" description="Disordered" evidence="3">
    <location>
        <begin position="1074"/>
        <end position="1146"/>
    </location>
</feature>
<dbReference type="EMBL" id="CAJVPL010001608">
    <property type="protein sequence ID" value="CAG8579651.1"/>
    <property type="molecule type" value="Genomic_DNA"/>
</dbReference>
<feature type="compositionally biased region" description="Polar residues" evidence="3">
    <location>
        <begin position="1126"/>
        <end position="1140"/>
    </location>
</feature>
<dbReference type="PANTHER" id="PTHR47219">
    <property type="entry name" value="RAB GTPASE-ACTIVATING PROTEIN 1-LIKE"/>
    <property type="match status" value="1"/>
</dbReference>
<dbReference type="Gene3D" id="1.10.8.270">
    <property type="entry name" value="putative rabgap domain of human tbc1 domain family member 14 like domains"/>
    <property type="match status" value="1"/>
</dbReference>
<dbReference type="Gene3D" id="1.10.238.10">
    <property type="entry name" value="EF-hand"/>
    <property type="match status" value="1"/>
</dbReference>
<dbReference type="SUPFAM" id="SSF47473">
    <property type="entry name" value="EF-hand"/>
    <property type="match status" value="1"/>
</dbReference>
<feature type="compositionally biased region" description="Basic and acidic residues" evidence="3">
    <location>
        <begin position="261"/>
        <end position="281"/>
    </location>
</feature>
<evidence type="ECO:0000313" key="7">
    <source>
        <dbReference type="Proteomes" id="UP000789831"/>
    </source>
</evidence>
<dbReference type="FunFam" id="1.10.8.270:FF:000015">
    <property type="entry name" value="GTPase activating protein (Gyp2)"/>
    <property type="match status" value="1"/>
</dbReference>
<comment type="caution">
    <text evidence="6">The sequence shown here is derived from an EMBL/GenBank/DDBJ whole genome shotgun (WGS) entry which is preliminary data.</text>
</comment>
<dbReference type="GO" id="GO:0005509">
    <property type="term" value="F:calcium ion binding"/>
    <property type="evidence" value="ECO:0007669"/>
    <property type="project" value="InterPro"/>
</dbReference>
<feature type="compositionally biased region" description="Basic and acidic residues" evidence="3">
    <location>
        <begin position="964"/>
        <end position="984"/>
    </location>
</feature>
<evidence type="ECO:0000259" key="5">
    <source>
        <dbReference type="PROSITE" id="PS50222"/>
    </source>
</evidence>
<dbReference type="PROSITE" id="PS00018">
    <property type="entry name" value="EF_HAND_1"/>
    <property type="match status" value="1"/>
</dbReference>
<dbReference type="AlphaFoldDB" id="A0A9N9BWK0"/>
<gene>
    <name evidence="6" type="ORF">AGERDE_LOCUS8056</name>
</gene>
<evidence type="ECO:0000256" key="2">
    <source>
        <dbReference type="ARBA" id="ARBA00022837"/>
    </source>
</evidence>
<dbReference type="Proteomes" id="UP000789831">
    <property type="component" value="Unassembled WGS sequence"/>
</dbReference>
<feature type="domain" description="Rab-GAP TBC" evidence="4">
    <location>
        <begin position="492"/>
        <end position="680"/>
    </location>
</feature>
<dbReference type="Gene3D" id="1.10.472.80">
    <property type="entry name" value="Ypt/Rab-GAP domain of gyp1p, domain 3"/>
    <property type="match status" value="1"/>
</dbReference>
<sequence length="1146" mass="131054">MSQTFVDPPRGVFMLPVPSDMALPSWDFVKTSDYFILQRAKVSSNVLFRGVIGTIQNVFDNNKQFPFRIVFRSEVNGPVLQIAASQNQKGIDDAWKWLEVNVFDVVKSLDDPIEKEDYIKTKIGSLVARQNKGTDEVSSDEGVRSASRTFRQRFDVQPTERLSILAPITKKLQLKDGCILDIQEIVKEKSKRGMIPDSIKVVTKDGQEHFFSNLFHRDETYDLLVQLTSLLMQRLLKNTVTEPAPGTSIFENDFDQLVEKEKENKKDKPEPINTNGKEDTAPRSPLIIPLKQNLELQKRDTEFQFLFGLPSSEHLLEESDAVFSMPDTQEMQSGKLGLSESYLAFVSDDIHSCRLVLPLYTVRRVERLYSRTHTFALSILNWHQMKLIFQMDGIKSHCEQFCNVLKDNLKNQLHFLKILKPFLATCYSELLVNDSKKEFACGGLGMKFTFPGDPKKLRDRSKTKLWIEYLKKNGRNITLIRLPKFNNLVRVGLPNKLRGEIWELCSGAMYMRYANNGLYQKIQRDYAKKVSLSTEEIEKDLNRSLPEYPAYQSPEGIDTLRRVLTAYSWKDPELGYCQAMNIVASALLIYMSEEQTFWTLSVLCDRMLPGYYSTSMYGAILDQIIFEHYVQKTMPILHEHLRKYDIQLSVACLPWFLSLYINSMPLLFAYRVLDCFFMEGPRSSLQIYFSVLTRLAVLKINGDQLLETTDDGAFINLLKSYFAGLDEPAHPASKNPKIREITKFNEVMIVAFKEFANVTDESVNDLRKTQQLKVVHNIESFTKRSQIRNLKDTSKFTKEEISVLYDKYYNAQFYGQQQSVRNDTRMDLNTFYRFLGSIADWATSEDDDLNNKDITSPRDRQGRRLVGREFINKLFTHFTRSSSGGITLQDVIIGLGNIMFGDLMSRMELFFQLHDYNKDGFLTKDEILQMSESFLYIFRTRKDDGHLNAVSNFIKNAFKYADKIDEPSPDEKTEGNNDHNDDTSKTSINNENVPNIEKISKVSNTDDQIRMSLPSLRMVILADEFLENFFDTGFVSTFKLSEPPEERQKGLGREIFDSLMNNGVGLAGKVGKRLRSSTMNPLSPATSNSSSSQRRHLSSSSSSSNSGTLSTSPSGKFVDSNKIIKGSNNSTTELVSSPSEISEEKG</sequence>
<dbReference type="InterPro" id="IPR018247">
    <property type="entry name" value="EF_Hand_1_Ca_BS"/>
</dbReference>
<accession>A0A9N9BWK0</accession>
<dbReference type="SUPFAM" id="SSF47923">
    <property type="entry name" value="Ypt/Rab-GAP domain of gyp1p"/>
    <property type="match status" value="2"/>
</dbReference>
<evidence type="ECO:0000313" key="6">
    <source>
        <dbReference type="EMBL" id="CAG8579651.1"/>
    </source>
</evidence>
<dbReference type="Pfam" id="PF02893">
    <property type="entry name" value="GRAM"/>
    <property type="match status" value="1"/>
</dbReference>
<keyword evidence="2" id="KW-0106">Calcium</keyword>
<dbReference type="Gene3D" id="2.30.29.30">
    <property type="entry name" value="Pleckstrin-homology domain (PH domain)/Phosphotyrosine-binding domain (PTB)"/>
    <property type="match status" value="1"/>
</dbReference>
<organism evidence="6 7">
    <name type="scientific">Ambispora gerdemannii</name>
    <dbReference type="NCBI Taxonomy" id="144530"/>
    <lineage>
        <taxon>Eukaryota</taxon>
        <taxon>Fungi</taxon>
        <taxon>Fungi incertae sedis</taxon>
        <taxon>Mucoromycota</taxon>
        <taxon>Glomeromycotina</taxon>
        <taxon>Glomeromycetes</taxon>
        <taxon>Archaeosporales</taxon>
        <taxon>Ambisporaceae</taxon>
        <taxon>Ambispora</taxon>
    </lineage>
</organism>
<dbReference type="PANTHER" id="PTHR47219:SF20">
    <property type="entry name" value="TBC1 DOMAIN FAMILY MEMBER 2B"/>
    <property type="match status" value="1"/>
</dbReference>
<dbReference type="Pfam" id="PF00566">
    <property type="entry name" value="RabGAP-TBC"/>
    <property type="match status" value="1"/>
</dbReference>
<dbReference type="OrthoDB" id="17687at2759"/>